<dbReference type="EMBL" id="CAJOBJ010206250">
    <property type="protein sequence ID" value="CAF4997763.1"/>
    <property type="molecule type" value="Genomic_DNA"/>
</dbReference>
<dbReference type="EMBL" id="CAJOBH010140783">
    <property type="protein sequence ID" value="CAF4804170.1"/>
    <property type="molecule type" value="Genomic_DNA"/>
</dbReference>
<evidence type="ECO:0000313" key="1">
    <source>
        <dbReference type="EMBL" id="CAF4804170.1"/>
    </source>
</evidence>
<organism evidence="1 3">
    <name type="scientific">Rotaria magnacalcarata</name>
    <dbReference type="NCBI Taxonomy" id="392030"/>
    <lineage>
        <taxon>Eukaryota</taxon>
        <taxon>Metazoa</taxon>
        <taxon>Spiralia</taxon>
        <taxon>Gnathifera</taxon>
        <taxon>Rotifera</taxon>
        <taxon>Eurotatoria</taxon>
        <taxon>Bdelloidea</taxon>
        <taxon>Philodinida</taxon>
        <taxon>Philodinidae</taxon>
        <taxon>Rotaria</taxon>
    </lineage>
</organism>
<accession>A0A8S3BHI6</accession>
<dbReference type="Proteomes" id="UP000681967">
    <property type="component" value="Unassembled WGS sequence"/>
</dbReference>
<comment type="caution">
    <text evidence="1">The sequence shown here is derived from an EMBL/GenBank/DDBJ whole genome shotgun (WGS) entry which is preliminary data.</text>
</comment>
<feature type="non-terminal residue" evidence="1">
    <location>
        <position position="34"/>
    </location>
</feature>
<protein>
    <submittedName>
        <fullName evidence="1">Uncharacterized protein</fullName>
    </submittedName>
</protein>
<evidence type="ECO:0000313" key="3">
    <source>
        <dbReference type="Proteomes" id="UP000681967"/>
    </source>
</evidence>
<dbReference type="AlphaFoldDB" id="A0A8S3BHI6"/>
<proteinExistence type="predicted"/>
<evidence type="ECO:0000313" key="2">
    <source>
        <dbReference type="EMBL" id="CAF4997763.1"/>
    </source>
</evidence>
<name>A0A8S3BHI6_9BILA</name>
<sequence length="34" mass="3904">MGLVDFLVEPLRSDVENIEEENIAYLRSIAIQKV</sequence>
<reference evidence="1" key="1">
    <citation type="submission" date="2021-02" db="EMBL/GenBank/DDBJ databases">
        <authorList>
            <person name="Nowell W R."/>
        </authorList>
    </citation>
    <scope>NUCLEOTIDE SEQUENCE</scope>
</reference>
<gene>
    <name evidence="1" type="ORF">BYL167_LOCUS48276</name>
    <name evidence="2" type="ORF">GIL414_LOCUS57060</name>
</gene>
<dbReference type="Proteomes" id="UP000681720">
    <property type="component" value="Unassembled WGS sequence"/>
</dbReference>